<comment type="caution">
    <text evidence="1">The sequence shown here is derived from an EMBL/GenBank/DDBJ whole genome shotgun (WGS) entry which is preliminary data.</text>
</comment>
<proteinExistence type="predicted"/>
<reference evidence="1 2" key="1">
    <citation type="submission" date="2014-12" db="EMBL/GenBank/DDBJ databases">
        <title>Genome sequence of Flavobacterium beibuense RSKm HC5.</title>
        <authorList>
            <person name="Kim J.F."/>
            <person name="Song J.Y."/>
            <person name="Kwak M.-J."/>
            <person name="Lee S.-W."/>
        </authorList>
    </citation>
    <scope>NUCLEOTIDE SEQUENCE [LARGE SCALE GENOMIC DNA]</scope>
    <source>
        <strain evidence="1 2">RSKm HC5</strain>
    </source>
</reference>
<name>A0A444W5R8_9FLAO</name>
<accession>A0A444W5R8</accession>
<evidence type="ECO:0000313" key="1">
    <source>
        <dbReference type="EMBL" id="RYJ41211.1"/>
    </source>
</evidence>
<protein>
    <submittedName>
        <fullName evidence="1">Uncharacterized protein</fullName>
    </submittedName>
</protein>
<dbReference type="Proteomes" id="UP000289775">
    <property type="component" value="Unassembled WGS sequence"/>
</dbReference>
<organism evidence="1 2">
    <name type="scientific">Flavobacterium beibuense</name>
    <dbReference type="NCBI Taxonomy" id="657326"/>
    <lineage>
        <taxon>Bacteria</taxon>
        <taxon>Pseudomonadati</taxon>
        <taxon>Bacteroidota</taxon>
        <taxon>Flavobacteriia</taxon>
        <taxon>Flavobacteriales</taxon>
        <taxon>Flavobacteriaceae</taxon>
        <taxon>Flavobacterium</taxon>
    </lineage>
</organism>
<evidence type="ECO:0000313" key="2">
    <source>
        <dbReference type="Proteomes" id="UP000289775"/>
    </source>
</evidence>
<keyword evidence="2" id="KW-1185">Reference proteome</keyword>
<sequence>MEPDSFILLLYMLFQSAENRFPALNKKTDLVVKKRNDF</sequence>
<gene>
    <name evidence="1" type="ORF">NU09_3245</name>
</gene>
<dbReference type="AlphaFoldDB" id="A0A444W5R8"/>
<dbReference type="EMBL" id="JUIW01000012">
    <property type="protein sequence ID" value="RYJ41211.1"/>
    <property type="molecule type" value="Genomic_DNA"/>
</dbReference>